<dbReference type="OrthoDB" id="5985800at2"/>
<evidence type="ECO:0000256" key="2">
    <source>
        <dbReference type="SAM" id="SignalP"/>
    </source>
</evidence>
<feature type="chain" id="PRO_5020775909" evidence="2">
    <location>
        <begin position="21"/>
        <end position="171"/>
    </location>
</feature>
<evidence type="ECO:0000256" key="1">
    <source>
        <dbReference type="SAM" id="MobiDB-lite"/>
    </source>
</evidence>
<dbReference type="AlphaFoldDB" id="A0A4Q1JXW7"/>
<evidence type="ECO:0000313" key="3">
    <source>
        <dbReference type="EMBL" id="RXR06172.1"/>
    </source>
</evidence>
<protein>
    <submittedName>
        <fullName evidence="3">Uncharacterized protein</fullName>
    </submittedName>
</protein>
<dbReference type="Proteomes" id="UP000289784">
    <property type="component" value="Unassembled WGS sequence"/>
</dbReference>
<gene>
    <name evidence="3" type="ORF">EPA99_10110</name>
</gene>
<feature type="region of interest" description="Disordered" evidence="1">
    <location>
        <begin position="34"/>
        <end position="149"/>
    </location>
</feature>
<accession>A0A4Q1JXW7</accession>
<keyword evidence="4" id="KW-1185">Reference proteome</keyword>
<feature type="signal peptide" evidence="2">
    <location>
        <begin position="1"/>
        <end position="20"/>
    </location>
</feature>
<feature type="compositionally biased region" description="Low complexity" evidence="1">
    <location>
        <begin position="62"/>
        <end position="83"/>
    </location>
</feature>
<reference evidence="3 4" key="1">
    <citation type="submission" date="2019-01" db="EMBL/GenBank/DDBJ databases">
        <title>Pseudoxanthomonas composti sp. nov., isolated from compost.</title>
        <authorList>
            <person name="Yang G."/>
        </authorList>
    </citation>
    <scope>NUCLEOTIDE SEQUENCE [LARGE SCALE GENOMIC DNA]</scope>
    <source>
        <strain evidence="3 4">GSS15</strain>
    </source>
</reference>
<sequence>MFKTPVLLGLLVATAGAGLAADACARERSRAVSRTAHAGSVGASHAGPLSSGQRQRDWQADGAGNASASRSRSVSGVNGGSASRDGQAYRNADGSAGRRYSATATTANGGTVSRQGDATRNADGTLSAERSTSATGQHGNSYNGSTTVNDGTIVHTGTCTDASGQTIACRP</sequence>
<dbReference type="RefSeq" id="WP_129471083.1">
    <property type="nucleotide sequence ID" value="NZ_SAWZ01000004.1"/>
</dbReference>
<proteinExistence type="predicted"/>
<evidence type="ECO:0000313" key="4">
    <source>
        <dbReference type="Proteomes" id="UP000289784"/>
    </source>
</evidence>
<feature type="compositionally biased region" description="Low complexity" evidence="1">
    <location>
        <begin position="36"/>
        <end position="47"/>
    </location>
</feature>
<name>A0A4Q1JXW7_9GAMM</name>
<feature type="compositionally biased region" description="Polar residues" evidence="1">
    <location>
        <begin position="102"/>
        <end position="149"/>
    </location>
</feature>
<comment type="caution">
    <text evidence="3">The sequence shown here is derived from an EMBL/GenBank/DDBJ whole genome shotgun (WGS) entry which is preliminary data.</text>
</comment>
<keyword evidence="2" id="KW-0732">Signal</keyword>
<organism evidence="3 4">
    <name type="scientific">Pseudoxanthomonas composti</name>
    <dbReference type="NCBI Taxonomy" id="2137479"/>
    <lineage>
        <taxon>Bacteria</taxon>
        <taxon>Pseudomonadati</taxon>
        <taxon>Pseudomonadota</taxon>
        <taxon>Gammaproteobacteria</taxon>
        <taxon>Lysobacterales</taxon>
        <taxon>Lysobacteraceae</taxon>
        <taxon>Pseudoxanthomonas</taxon>
    </lineage>
</organism>
<dbReference type="EMBL" id="SAWZ01000004">
    <property type="protein sequence ID" value="RXR06172.1"/>
    <property type="molecule type" value="Genomic_DNA"/>
</dbReference>